<dbReference type="PANTHER" id="PTHR38682:SF1">
    <property type="entry name" value="V-TYPE ATP SYNTHASE SUBUNIT C"/>
    <property type="match status" value="1"/>
</dbReference>
<keyword evidence="3" id="KW-0406">Ion transport</keyword>
<dbReference type="InterPro" id="IPR035067">
    <property type="entry name" value="V-type_ATPase_csu/dsu"/>
</dbReference>
<dbReference type="eggNOG" id="COG1527">
    <property type="taxonomic scope" value="Bacteria"/>
</dbReference>
<organism evidence="4 5">
    <name type="scientific">Anaerococcus lactolyticus S7-1-13</name>
    <dbReference type="NCBI Taxonomy" id="1284686"/>
    <lineage>
        <taxon>Bacteria</taxon>
        <taxon>Bacillati</taxon>
        <taxon>Bacillota</taxon>
        <taxon>Tissierellia</taxon>
        <taxon>Tissierellales</taxon>
        <taxon>Peptoniphilaceae</taxon>
        <taxon>Anaerococcus</taxon>
    </lineage>
</organism>
<dbReference type="RefSeq" id="WP_004827181.1">
    <property type="nucleotide sequence ID" value="NZ_JRMW01000015.1"/>
</dbReference>
<comment type="caution">
    <text evidence="4">The sequence shown here is derived from an EMBL/GenBank/DDBJ whole genome shotgun (WGS) entry which is preliminary data.</text>
</comment>
<keyword evidence="2" id="KW-0813">Transport</keyword>
<name>A0A095X5N8_9FIRM</name>
<dbReference type="InterPro" id="IPR002843">
    <property type="entry name" value="ATPase_V0-cplx_csu/dsu"/>
</dbReference>
<accession>A0A095X5N8</accession>
<dbReference type="PANTHER" id="PTHR38682">
    <property type="entry name" value="V-TYPE ATP SYNTHASE SUBUNIT C"/>
    <property type="match status" value="1"/>
</dbReference>
<sequence length="344" mass="39518">MKRENFIAASTSTRIYEDDLLKARDLERLNDYESLSEVLNALNDSSYASAIGELDRDEEYEKILNKELVKVYGKIADVTPDKNISQYLIEKYNFHNLKLLVKELIQEEDYSKIYSPMANVDTAFIKRELLKATDGDVSVGSIGKKEDREIYLAYAQKALNAYRQSENPAMIDISLDKSYYERELDLAEATGIESLLTYTKEAIDLANIKTLLRIRGQKLDFDHLKNALIEGGNLDKNDVLAMISMDENEIVSKTSSLKVNSYLKKSLDRDKNDKENLLDLEKAIDDHFMDFAKKAKAMTYGPEVLLGFLIAKEQEIKNLRIIFISKLNSLPKDFTRERLRETYV</sequence>
<dbReference type="EMBL" id="JRMW01000015">
    <property type="protein sequence ID" value="KGF05375.1"/>
    <property type="molecule type" value="Genomic_DNA"/>
</dbReference>
<evidence type="ECO:0000256" key="2">
    <source>
        <dbReference type="ARBA" id="ARBA00022448"/>
    </source>
</evidence>
<dbReference type="GO" id="GO:0046961">
    <property type="term" value="F:proton-transporting ATPase activity, rotational mechanism"/>
    <property type="evidence" value="ECO:0007669"/>
    <property type="project" value="InterPro"/>
</dbReference>
<reference evidence="4 5" key="1">
    <citation type="submission" date="2014-07" db="EMBL/GenBank/DDBJ databases">
        <authorList>
            <person name="McCorrison J."/>
            <person name="Sanka R."/>
            <person name="Torralba M."/>
            <person name="Gillis M."/>
            <person name="Haft D.H."/>
            <person name="Methe B."/>
            <person name="Sutton G."/>
            <person name="Nelson K.E."/>
        </authorList>
    </citation>
    <scope>NUCLEOTIDE SEQUENCE [LARGE SCALE GENOMIC DNA]</scope>
    <source>
        <strain evidence="4 5">S7-1-13</strain>
    </source>
</reference>
<dbReference type="Gene3D" id="1.20.1690.10">
    <property type="entry name" value="V-type ATP synthase subunit C domain"/>
    <property type="match status" value="2"/>
</dbReference>
<dbReference type="InterPro" id="IPR036079">
    <property type="entry name" value="ATPase_csu/dsu_sf"/>
</dbReference>
<dbReference type="InterPro" id="IPR050873">
    <property type="entry name" value="V-ATPase_V0D/AC39_subunit"/>
</dbReference>
<dbReference type="OrthoDB" id="1653at2"/>
<dbReference type="InterPro" id="IPR044911">
    <property type="entry name" value="V-type_ATPase_csu/dsu_dom_3"/>
</dbReference>
<comment type="similarity">
    <text evidence="1">Belongs to the V-ATPase V0D/AC39 subunit family.</text>
</comment>
<dbReference type="AlphaFoldDB" id="A0A095X5N8"/>
<evidence type="ECO:0000256" key="1">
    <source>
        <dbReference type="ARBA" id="ARBA00006709"/>
    </source>
</evidence>
<dbReference type="Gene3D" id="1.10.132.50">
    <property type="entry name" value="ATP synthase (C/AC39) subunit, domain 3"/>
    <property type="match status" value="1"/>
</dbReference>
<dbReference type="SUPFAM" id="SSF103486">
    <property type="entry name" value="V-type ATP synthase subunit C"/>
    <property type="match status" value="1"/>
</dbReference>
<proteinExistence type="inferred from homology"/>
<protein>
    <submittedName>
        <fullName evidence="4">ATPase</fullName>
    </submittedName>
</protein>
<gene>
    <name evidence="4" type="ORF">HMPREF1630_00685</name>
</gene>
<evidence type="ECO:0000256" key="3">
    <source>
        <dbReference type="ARBA" id="ARBA00023065"/>
    </source>
</evidence>
<dbReference type="Proteomes" id="UP000029579">
    <property type="component" value="Unassembled WGS sequence"/>
</dbReference>
<evidence type="ECO:0000313" key="5">
    <source>
        <dbReference type="Proteomes" id="UP000029579"/>
    </source>
</evidence>
<dbReference type="Pfam" id="PF01992">
    <property type="entry name" value="vATP-synt_AC39"/>
    <property type="match status" value="1"/>
</dbReference>
<evidence type="ECO:0000313" key="4">
    <source>
        <dbReference type="EMBL" id="KGF05375.1"/>
    </source>
</evidence>